<evidence type="ECO:0000313" key="2">
    <source>
        <dbReference type="EMBL" id="TCL44097.1"/>
    </source>
</evidence>
<protein>
    <recommendedName>
        <fullName evidence="1">Major tropism determinant second domain-containing protein</fullName>
    </recommendedName>
</protein>
<dbReference type="InterPro" id="IPR054114">
    <property type="entry name" value="Mtd_2nd"/>
</dbReference>
<dbReference type="Pfam" id="PF21916">
    <property type="entry name" value="mtd_2nd"/>
    <property type="match status" value="1"/>
</dbReference>
<evidence type="ECO:0000313" key="3">
    <source>
        <dbReference type="Proteomes" id="UP000294682"/>
    </source>
</evidence>
<dbReference type="InterPro" id="IPR016187">
    <property type="entry name" value="CTDL_fold"/>
</dbReference>
<feature type="domain" description="Major tropism determinant second" evidence="1">
    <location>
        <begin position="60"/>
        <end position="133"/>
    </location>
</feature>
<dbReference type="Proteomes" id="UP000294682">
    <property type="component" value="Unassembled WGS sequence"/>
</dbReference>
<dbReference type="RefSeq" id="WP_132084213.1">
    <property type="nucleotide sequence ID" value="NZ_SLUK01000003.1"/>
</dbReference>
<comment type="caution">
    <text evidence="2">The sequence shown here is derived from an EMBL/GenBank/DDBJ whole genome shotgun (WGS) entry which is preliminary data.</text>
</comment>
<organism evidence="2 3">
    <name type="scientific">Harryflintia acetispora</name>
    <dbReference type="NCBI Taxonomy" id="1849041"/>
    <lineage>
        <taxon>Bacteria</taxon>
        <taxon>Bacillati</taxon>
        <taxon>Bacillota</taxon>
        <taxon>Clostridia</taxon>
        <taxon>Eubacteriales</taxon>
        <taxon>Oscillospiraceae</taxon>
        <taxon>Harryflintia</taxon>
    </lineage>
</organism>
<gene>
    <name evidence="2" type="ORF">EDD78_103135</name>
</gene>
<dbReference type="Gene3D" id="3.90.1580.10">
    <property type="entry name" value="paralog of FGE (formylglycine-generating enzyme)"/>
    <property type="match status" value="1"/>
</dbReference>
<evidence type="ECO:0000259" key="1">
    <source>
        <dbReference type="Pfam" id="PF21916"/>
    </source>
</evidence>
<dbReference type="SUPFAM" id="SSF56436">
    <property type="entry name" value="C-type lectin-like"/>
    <property type="match status" value="1"/>
</dbReference>
<dbReference type="Gene3D" id="2.80.20.10">
    <property type="entry name" value="Tail fiber receptor-binding protein"/>
    <property type="match status" value="1"/>
</dbReference>
<dbReference type="SUPFAM" id="SSF141658">
    <property type="entry name" value="Bacteriophage trimeric proteins domain"/>
    <property type="match status" value="1"/>
</dbReference>
<name>A0A9X8UKZ1_9FIRM</name>
<sequence length="381" mass="41820">MASMNKTELGFNQWTLTDKPTMDDFNADNLLTDQLLKEQYSVTMKAAGEDKLNVTWNGSTTRIGAEDLDVGSSFYVGKDYTVYKTDGGFFISLDGNVARAQKIGGFHYGTCRRVDEKLRPVNLAGEVRGEGWESNVYNGILPRSVWYKGHRPACDPKGMVYLGNGTWVDIYQSSDDGDGGLLSAYNQLPLTGTEGLNWYGFVERALVVGKRLLTYQEFCQMAFGSPGGLDDSNENAWTAKTNSGRQKTGYVANAVSSIGCRDAVGNVWEWLDEFITRAEHSKLNGSGKFPYDDGARVGKAYTDGNGHFHATNDGAWGFDKVSPFPEGHGNIYEYNDRSLALLLAGGGINWGENSGARSVSMNYYPWGLNKEIGTRCACNSL</sequence>
<dbReference type="InterPro" id="IPR042095">
    <property type="entry name" value="SUMF_sf"/>
</dbReference>
<proteinExistence type="predicted"/>
<reference evidence="2 3" key="1">
    <citation type="submission" date="2019-03" db="EMBL/GenBank/DDBJ databases">
        <title>Genomic Encyclopedia of Type Strains, Phase IV (KMG-IV): sequencing the most valuable type-strain genomes for metagenomic binning, comparative biology and taxonomic classification.</title>
        <authorList>
            <person name="Goeker M."/>
        </authorList>
    </citation>
    <scope>NUCLEOTIDE SEQUENCE [LARGE SCALE GENOMIC DNA]</scope>
    <source>
        <strain evidence="2 3">DSM 100433</strain>
    </source>
</reference>
<keyword evidence="3" id="KW-1185">Reference proteome</keyword>
<dbReference type="EMBL" id="SLUK01000003">
    <property type="protein sequence ID" value="TCL44097.1"/>
    <property type="molecule type" value="Genomic_DNA"/>
</dbReference>
<accession>A0A9X8UKZ1</accession>
<dbReference type="AlphaFoldDB" id="A0A9X8UKZ1"/>